<protein>
    <submittedName>
        <fullName evidence="2">Uncharacterized protein</fullName>
    </submittedName>
</protein>
<dbReference type="RefSeq" id="XP_007405254.1">
    <property type="nucleotide sequence ID" value="XM_007405192.1"/>
</dbReference>
<dbReference type="VEuPathDB" id="FungiDB:MELLADRAFT_70832"/>
<evidence type="ECO:0000256" key="1">
    <source>
        <dbReference type="SAM" id="MobiDB-lite"/>
    </source>
</evidence>
<gene>
    <name evidence="2" type="ORF">MELLADRAFT_70832</name>
</gene>
<feature type="region of interest" description="Disordered" evidence="1">
    <location>
        <begin position="406"/>
        <end position="484"/>
    </location>
</feature>
<feature type="compositionally biased region" description="Polar residues" evidence="1">
    <location>
        <begin position="202"/>
        <end position="212"/>
    </location>
</feature>
<dbReference type="KEGG" id="mlr:MELLADRAFT_70832"/>
<keyword evidence="3" id="KW-1185">Reference proteome</keyword>
<dbReference type="EMBL" id="GL883092">
    <property type="protein sequence ID" value="EGG11619.1"/>
    <property type="molecule type" value="Genomic_DNA"/>
</dbReference>
<sequence length="591" mass="65800">MAPERLYAEFPINPVKPSLPLDLPVPTKGSGLLCPSCRKPHSTTYYAPSSQPHEPLIGVSCYKGRYYRSYSLAHATKAIVQHNLALRRVSSNRPHQAGLDFAMQVARLIHGDPEADPNKRQRSNHGQTHSSTQTKKKKTLPSHQQCNGYNGKFGVGHTARKNEGCTIKTCRNCCEQLKPHNTRCTKHLAKSKQPASKDAGNANLSQTRIDPMLLSNNEYDTQADSEPSMARATPTSAAPLTQASHTFATPLSAAQVTKFRRTTIQQQAEEREDKDHAMVASKTATFVVWAGLEDDPLACETWRVYAPRWPHLKLNQSATLMDQVRSKLGAGWDGDLRVWIPEENKWVKMQTSIVEEYNPHYRRILICFPGVVPDKCKEMDFNMSLVKSMTTLQKMDMQKIISPKAYSRLTPMSTPTPRPIVDITSSDDDEIGDQSNSNSRSASPDLPLSEDLLGQPSPPTIDEDTPPPPPPGGDPPADDVIIMPPTLPLKPGWPTAPTVVSMRSLQDFLNLTLPPHRLNIKSAFDRVYGQTHVYAQSTVSKYRRWLLGIGEANLANYVRSGNPSVIDGKHHFRSEWSNLDPCSEKARLRRG</sequence>
<dbReference type="AlphaFoldDB" id="F4R8E5"/>
<feature type="region of interest" description="Disordered" evidence="1">
    <location>
        <begin position="191"/>
        <end position="212"/>
    </location>
</feature>
<evidence type="ECO:0000313" key="3">
    <source>
        <dbReference type="Proteomes" id="UP000001072"/>
    </source>
</evidence>
<dbReference type="Proteomes" id="UP000001072">
    <property type="component" value="Unassembled WGS sequence"/>
</dbReference>
<reference evidence="3" key="1">
    <citation type="journal article" date="2011" name="Proc. Natl. Acad. Sci. U.S.A.">
        <title>Obligate biotrophy features unraveled by the genomic analysis of rust fungi.</title>
        <authorList>
            <person name="Duplessis S."/>
            <person name="Cuomo C.A."/>
            <person name="Lin Y.-C."/>
            <person name="Aerts A."/>
            <person name="Tisserant E."/>
            <person name="Veneault-Fourrey C."/>
            <person name="Joly D.L."/>
            <person name="Hacquard S."/>
            <person name="Amselem J."/>
            <person name="Cantarel B.L."/>
            <person name="Chiu R."/>
            <person name="Coutinho P.M."/>
            <person name="Feau N."/>
            <person name="Field M."/>
            <person name="Frey P."/>
            <person name="Gelhaye E."/>
            <person name="Goldberg J."/>
            <person name="Grabherr M.G."/>
            <person name="Kodira C.D."/>
            <person name="Kohler A."/>
            <person name="Kuees U."/>
            <person name="Lindquist E.A."/>
            <person name="Lucas S.M."/>
            <person name="Mago R."/>
            <person name="Mauceli E."/>
            <person name="Morin E."/>
            <person name="Murat C."/>
            <person name="Pangilinan J.L."/>
            <person name="Park R."/>
            <person name="Pearson M."/>
            <person name="Quesneville H."/>
            <person name="Rouhier N."/>
            <person name="Sakthikumar S."/>
            <person name="Salamov A.A."/>
            <person name="Schmutz J."/>
            <person name="Selles B."/>
            <person name="Shapiro H."/>
            <person name="Tanguay P."/>
            <person name="Tuskan G.A."/>
            <person name="Henrissat B."/>
            <person name="Van de Peer Y."/>
            <person name="Rouze P."/>
            <person name="Ellis J.G."/>
            <person name="Dodds P.N."/>
            <person name="Schein J.E."/>
            <person name="Zhong S."/>
            <person name="Hamelin R.C."/>
            <person name="Grigoriev I.V."/>
            <person name="Szabo L.J."/>
            <person name="Martin F."/>
        </authorList>
    </citation>
    <scope>NUCLEOTIDE SEQUENCE [LARGE SCALE GENOMIC DNA]</scope>
    <source>
        <strain evidence="3">98AG31 / pathotype 3-4-7</strain>
    </source>
</reference>
<feature type="compositionally biased region" description="Polar residues" evidence="1">
    <location>
        <begin position="433"/>
        <end position="442"/>
    </location>
</feature>
<dbReference type="GeneID" id="18931651"/>
<evidence type="ECO:0000313" key="2">
    <source>
        <dbReference type="EMBL" id="EGG11619.1"/>
    </source>
</evidence>
<feature type="region of interest" description="Disordered" evidence="1">
    <location>
        <begin position="112"/>
        <end position="145"/>
    </location>
</feature>
<name>F4R8E5_MELLP</name>
<dbReference type="InParanoid" id="F4R8E5"/>
<proteinExistence type="predicted"/>
<accession>F4R8E5</accession>
<dbReference type="HOGENOM" id="CLU_019614_1_0_1"/>
<organism evidence="3">
    <name type="scientific">Melampsora larici-populina (strain 98AG31 / pathotype 3-4-7)</name>
    <name type="common">Poplar leaf rust fungus</name>
    <dbReference type="NCBI Taxonomy" id="747676"/>
    <lineage>
        <taxon>Eukaryota</taxon>
        <taxon>Fungi</taxon>
        <taxon>Dikarya</taxon>
        <taxon>Basidiomycota</taxon>
        <taxon>Pucciniomycotina</taxon>
        <taxon>Pucciniomycetes</taxon>
        <taxon>Pucciniales</taxon>
        <taxon>Melampsoraceae</taxon>
        <taxon>Melampsora</taxon>
    </lineage>
</organism>